<evidence type="ECO:0000313" key="2">
    <source>
        <dbReference type="Proteomes" id="UP000317494"/>
    </source>
</evidence>
<dbReference type="Proteomes" id="UP000317494">
    <property type="component" value="Unassembled WGS sequence"/>
</dbReference>
<keyword evidence="2" id="KW-1185">Reference proteome</keyword>
<accession>A0A507C1Q6</accession>
<reference evidence="1 2" key="1">
    <citation type="journal article" date="2019" name="Sci. Rep.">
        <title>Comparative genomics of chytrid fungi reveal insights into the obligate biotrophic and pathogenic lifestyle of Synchytrium endobioticum.</title>
        <authorList>
            <person name="van de Vossenberg B.T.L.H."/>
            <person name="Warris S."/>
            <person name="Nguyen H.D.T."/>
            <person name="van Gent-Pelzer M.P.E."/>
            <person name="Joly D.L."/>
            <person name="van de Geest H.C."/>
            <person name="Bonants P.J.M."/>
            <person name="Smith D.S."/>
            <person name="Levesque C.A."/>
            <person name="van der Lee T.A.J."/>
        </authorList>
    </citation>
    <scope>NUCLEOTIDE SEQUENCE [LARGE SCALE GENOMIC DNA]</scope>
    <source>
        <strain evidence="1 2">MB42</strain>
    </source>
</reference>
<name>A0A507C1Q6_9FUNG</name>
<gene>
    <name evidence="1" type="ORF">SeMB42_g07693</name>
</gene>
<comment type="caution">
    <text evidence="1">The sequence shown here is derived from an EMBL/GenBank/DDBJ whole genome shotgun (WGS) entry which is preliminary data.</text>
</comment>
<dbReference type="AlphaFoldDB" id="A0A507C1Q6"/>
<proteinExistence type="predicted"/>
<protein>
    <submittedName>
        <fullName evidence="1">Uncharacterized protein</fullName>
    </submittedName>
</protein>
<dbReference type="VEuPathDB" id="FungiDB:SeMB42_g07693"/>
<dbReference type="EMBL" id="QEAN01000593">
    <property type="protein sequence ID" value="TPX31886.1"/>
    <property type="molecule type" value="Genomic_DNA"/>
</dbReference>
<organism evidence="1 2">
    <name type="scientific">Synchytrium endobioticum</name>
    <dbReference type="NCBI Taxonomy" id="286115"/>
    <lineage>
        <taxon>Eukaryota</taxon>
        <taxon>Fungi</taxon>
        <taxon>Fungi incertae sedis</taxon>
        <taxon>Chytridiomycota</taxon>
        <taxon>Chytridiomycota incertae sedis</taxon>
        <taxon>Chytridiomycetes</taxon>
        <taxon>Synchytriales</taxon>
        <taxon>Synchytriaceae</taxon>
        <taxon>Synchytrium</taxon>
    </lineage>
</organism>
<sequence>MSTLLKEDMVEISIKQQEVDYALYELQLAQKEAVNPKNQELAMNHEKKVQDLKINWDNEKRNLRSMMTEARRRRSEWDSSIAGISFDQMRDTSSTPTIV</sequence>
<evidence type="ECO:0000313" key="1">
    <source>
        <dbReference type="EMBL" id="TPX31886.1"/>
    </source>
</evidence>